<evidence type="ECO:0000256" key="1">
    <source>
        <dbReference type="SAM" id="MobiDB-lite"/>
    </source>
</evidence>
<dbReference type="InterPro" id="IPR002052">
    <property type="entry name" value="DNA_methylase_N6_adenine_CS"/>
</dbReference>
<name>A0ABW6CMX5_9CAUL</name>
<comment type="caution">
    <text evidence="2">The sequence shown here is derived from an EMBL/GenBank/DDBJ whole genome shotgun (WGS) entry which is preliminary data.</text>
</comment>
<feature type="region of interest" description="Disordered" evidence="1">
    <location>
        <begin position="1"/>
        <end position="22"/>
    </location>
</feature>
<evidence type="ECO:0000313" key="2">
    <source>
        <dbReference type="EMBL" id="MFD3263165.1"/>
    </source>
</evidence>
<organism evidence="2 3">
    <name type="scientific">Phenylobacterium ferrooxidans</name>
    <dbReference type="NCBI Taxonomy" id="2982689"/>
    <lineage>
        <taxon>Bacteria</taxon>
        <taxon>Pseudomonadati</taxon>
        <taxon>Pseudomonadota</taxon>
        <taxon>Alphaproteobacteria</taxon>
        <taxon>Caulobacterales</taxon>
        <taxon>Caulobacteraceae</taxon>
        <taxon>Phenylobacterium</taxon>
    </lineage>
</organism>
<proteinExistence type="predicted"/>
<dbReference type="InterPro" id="IPR008593">
    <property type="entry name" value="Dam_MeTrfase"/>
</dbReference>
<dbReference type="Proteomes" id="UP001598130">
    <property type="component" value="Unassembled WGS sequence"/>
</dbReference>
<accession>A0ABW6CMX5</accession>
<dbReference type="Pfam" id="PF05869">
    <property type="entry name" value="Dam"/>
    <property type="match status" value="1"/>
</dbReference>
<feature type="compositionally biased region" description="Basic and acidic residues" evidence="1">
    <location>
        <begin position="1"/>
        <end position="20"/>
    </location>
</feature>
<evidence type="ECO:0000313" key="3">
    <source>
        <dbReference type="Proteomes" id="UP001598130"/>
    </source>
</evidence>
<sequence>MSVAAHRFDNEKRRRPDSHARQAMLTPGYVLEPIREHLGGIGLDPCTEPDNPTRADTFYCLPQDGCALPWDAQTVFCNPPYGEAKDRWAARCITEGEHRKVLLLIPAHTENRTLQRCLSACTSAMFIKARLRFGVLRDNGRQEAASHGSVLLGFGVNLTGIAVPGVVMVRAI</sequence>
<protein>
    <submittedName>
        <fullName evidence="2">Phage N-6-adenine-methyltransferase</fullName>
    </submittedName>
</protein>
<keyword evidence="3" id="KW-1185">Reference proteome</keyword>
<dbReference type="RefSeq" id="WP_377367881.1">
    <property type="nucleotide sequence ID" value="NZ_JAOTJD010000005.1"/>
</dbReference>
<reference evidence="2 3" key="1">
    <citation type="submission" date="2022-09" db="EMBL/GenBank/DDBJ databases">
        <title>New species of Phenylobacterium.</title>
        <authorList>
            <person name="Mieszkin S."/>
        </authorList>
    </citation>
    <scope>NUCLEOTIDE SEQUENCE [LARGE SCALE GENOMIC DNA]</scope>
    <source>
        <strain evidence="2 3">HK31-G</strain>
    </source>
</reference>
<gene>
    <name evidence="2" type="ORF">OCL97_04185</name>
</gene>
<dbReference type="EMBL" id="JAOTJD010000005">
    <property type="protein sequence ID" value="MFD3263165.1"/>
    <property type="molecule type" value="Genomic_DNA"/>
</dbReference>
<dbReference type="PROSITE" id="PS00092">
    <property type="entry name" value="N6_MTASE"/>
    <property type="match status" value="1"/>
</dbReference>